<comment type="caution">
    <text evidence="1">The sequence shown here is derived from an EMBL/GenBank/DDBJ whole genome shotgun (WGS) entry which is preliminary data.</text>
</comment>
<sequence>MKTYQVKSTKQNCQLSENNNPLGHISYPKWYSYQAVMETGEETLQIRPMGIWGNKILLEQSDTVVGESKINWNLSIAMTINKKEYLLKVKHLLNLEFVLLDAAREVVMSIDATMDWCNCRVDYEMNTGETFNAKEILFIVHNCNYMMAMNGTGMEAVGASA</sequence>
<evidence type="ECO:0000313" key="1">
    <source>
        <dbReference type="EMBL" id="MCW3483256.1"/>
    </source>
</evidence>
<accession>A0ABT3IH36</accession>
<name>A0ABT3IH36_9BACT</name>
<proteinExistence type="predicted"/>
<dbReference type="RefSeq" id="WP_264728408.1">
    <property type="nucleotide sequence ID" value="NZ_JAPDNR010000001.1"/>
</dbReference>
<keyword evidence="2" id="KW-1185">Reference proteome</keyword>
<evidence type="ECO:0000313" key="2">
    <source>
        <dbReference type="Proteomes" id="UP001207742"/>
    </source>
</evidence>
<dbReference type="EMBL" id="JAPDNS010000001">
    <property type="protein sequence ID" value="MCW3483256.1"/>
    <property type="molecule type" value="Genomic_DNA"/>
</dbReference>
<gene>
    <name evidence="1" type="ORF">OL497_05090</name>
</gene>
<organism evidence="1 2">
    <name type="scientific">Chitinophaga nivalis</name>
    <dbReference type="NCBI Taxonomy" id="2991709"/>
    <lineage>
        <taxon>Bacteria</taxon>
        <taxon>Pseudomonadati</taxon>
        <taxon>Bacteroidota</taxon>
        <taxon>Chitinophagia</taxon>
        <taxon>Chitinophagales</taxon>
        <taxon>Chitinophagaceae</taxon>
        <taxon>Chitinophaga</taxon>
    </lineage>
</organism>
<reference evidence="1 2" key="1">
    <citation type="submission" date="2022-10" db="EMBL/GenBank/DDBJ databases">
        <title>Chitinophaga nivalis PC15 sp. nov., isolated from Pyeongchang county, South Korea.</title>
        <authorList>
            <person name="Trinh H.N."/>
        </authorList>
    </citation>
    <scope>NUCLEOTIDE SEQUENCE [LARGE SCALE GENOMIC DNA]</scope>
    <source>
        <strain evidence="1 2">PC14</strain>
    </source>
</reference>
<dbReference type="Proteomes" id="UP001207742">
    <property type="component" value="Unassembled WGS sequence"/>
</dbReference>
<protein>
    <submittedName>
        <fullName evidence="1">Uncharacterized protein</fullName>
    </submittedName>
</protein>